<dbReference type="Proteomes" id="UP000307000">
    <property type="component" value="Chromosome"/>
</dbReference>
<feature type="domain" description="SAM-dependent MTase RsmB/NOP-type" evidence="7">
    <location>
        <begin position="204"/>
        <end position="502"/>
    </location>
</feature>
<evidence type="ECO:0000256" key="3">
    <source>
        <dbReference type="ARBA" id="ARBA00022691"/>
    </source>
</evidence>
<feature type="active site" description="Nucleophile" evidence="5">
    <location>
        <position position="431"/>
    </location>
</feature>
<dbReference type="EMBL" id="CP034412">
    <property type="protein sequence ID" value="QCY47463.1"/>
    <property type="molecule type" value="Genomic_DNA"/>
</dbReference>
<dbReference type="InterPro" id="IPR006027">
    <property type="entry name" value="NusB_RsmB_TIM44"/>
</dbReference>
<organism evidence="8 9">
    <name type="scientific">Glutamicibacter creatinolyticus</name>
    <dbReference type="NCBI Taxonomy" id="162496"/>
    <lineage>
        <taxon>Bacteria</taxon>
        <taxon>Bacillati</taxon>
        <taxon>Actinomycetota</taxon>
        <taxon>Actinomycetes</taxon>
        <taxon>Micrococcales</taxon>
        <taxon>Micrococcaceae</taxon>
        <taxon>Glutamicibacter</taxon>
    </lineage>
</organism>
<dbReference type="InterPro" id="IPR029063">
    <property type="entry name" value="SAM-dependent_MTases_sf"/>
</dbReference>
<accession>A0A5B7WWJ2</accession>
<dbReference type="Gene3D" id="3.40.50.150">
    <property type="entry name" value="Vaccinia Virus protein VP39"/>
    <property type="match status" value="1"/>
</dbReference>
<dbReference type="AlphaFoldDB" id="A0A5B7WWJ2"/>
<dbReference type="GO" id="GO:0003723">
    <property type="term" value="F:RNA binding"/>
    <property type="evidence" value="ECO:0007669"/>
    <property type="project" value="UniProtKB-UniRule"/>
</dbReference>
<keyword evidence="9" id="KW-1185">Reference proteome</keyword>
<evidence type="ECO:0000256" key="5">
    <source>
        <dbReference type="PROSITE-ProRule" id="PRU01023"/>
    </source>
</evidence>
<keyword evidence="4 5" id="KW-0694">RNA-binding</keyword>
<dbReference type="SUPFAM" id="SSF48013">
    <property type="entry name" value="NusB-like"/>
    <property type="match status" value="1"/>
</dbReference>
<gene>
    <name evidence="8" type="ORF">GcLGCM259_1740</name>
</gene>
<name>A0A5B7WWJ2_9MICC</name>
<dbReference type="Pfam" id="PF01029">
    <property type="entry name" value="NusB"/>
    <property type="match status" value="1"/>
</dbReference>
<evidence type="ECO:0000313" key="9">
    <source>
        <dbReference type="Proteomes" id="UP000307000"/>
    </source>
</evidence>
<keyword evidence="1 5" id="KW-0489">Methyltransferase</keyword>
<dbReference type="InterPro" id="IPR049560">
    <property type="entry name" value="MeTrfase_RsmB-F_NOP2_cat"/>
</dbReference>
<feature type="binding site" evidence="5">
    <location>
        <begin position="307"/>
        <end position="313"/>
    </location>
    <ligand>
        <name>S-adenosyl-L-methionine</name>
        <dbReference type="ChEBI" id="CHEBI:59789"/>
    </ligand>
</feature>
<dbReference type="PANTHER" id="PTHR22807:SF53">
    <property type="entry name" value="RIBOSOMAL RNA SMALL SUBUNIT METHYLTRANSFERASE B-RELATED"/>
    <property type="match status" value="1"/>
</dbReference>
<dbReference type="GO" id="GO:0006355">
    <property type="term" value="P:regulation of DNA-templated transcription"/>
    <property type="evidence" value="ECO:0007669"/>
    <property type="project" value="InterPro"/>
</dbReference>
<dbReference type="SUPFAM" id="SSF53335">
    <property type="entry name" value="S-adenosyl-L-methionine-dependent methyltransferases"/>
    <property type="match status" value="1"/>
</dbReference>
<feature type="binding site" evidence="5">
    <location>
        <position position="378"/>
    </location>
    <ligand>
        <name>S-adenosyl-L-methionine</name>
        <dbReference type="ChEBI" id="CHEBI:59789"/>
    </ligand>
</feature>
<evidence type="ECO:0000313" key="8">
    <source>
        <dbReference type="EMBL" id="QCY47463.1"/>
    </source>
</evidence>
<dbReference type="RefSeq" id="WP_138926399.1">
    <property type="nucleotide sequence ID" value="NZ_CP034412.1"/>
</dbReference>
<feature type="binding site" evidence="5">
    <location>
        <position position="332"/>
    </location>
    <ligand>
        <name>S-adenosyl-L-methionine</name>
        <dbReference type="ChEBI" id="CHEBI:59789"/>
    </ligand>
</feature>
<dbReference type="PANTHER" id="PTHR22807">
    <property type="entry name" value="NOP2 YEAST -RELATED NOL1/NOP2/FMU SUN DOMAIN-CONTAINING"/>
    <property type="match status" value="1"/>
</dbReference>
<evidence type="ECO:0000256" key="4">
    <source>
        <dbReference type="ARBA" id="ARBA00022884"/>
    </source>
</evidence>
<evidence type="ECO:0000256" key="2">
    <source>
        <dbReference type="ARBA" id="ARBA00022679"/>
    </source>
</evidence>
<keyword evidence="3 5" id="KW-0949">S-adenosyl-L-methionine</keyword>
<feature type="binding site" evidence="5">
    <location>
        <position position="359"/>
    </location>
    <ligand>
        <name>S-adenosyl-L-methionine</name>
        <dbReference type="ChEBI" id="CHEBI:59789"/>
    </ligand>
</feature>
<evidence type="ECO:0000256" key="1">
    <source>
        <dbReference type="ARBA" id="ARBA00022603"/>
    </source>
</evidence>
<dbReference type="PROSITE" id="PS51686">
    <property type="entry name" value="SAM_MT_RSMB_NOP"/>
    <property type="match status" value="1"/>
</dbReference>
<dbReference type="InterPro" id="IPR023267">
    <property type="entry name" value="RCMT"/>
</dbReference>
<dbReference type="KEGG" id="gcr:GcLGCM259_1740"/>
<comment type="similarity">
    <text evidence="5">Belongs to the class I-like SAM-binding methyltransferase superfamily. RsmB/NOP family.</text>
</comment>
<reference evidence="8 9" key="1">
    <citation type="submission" date="2018-12" db="EMBL/GenBank/DDBJ databases">
        <title>Complete Genome Sequence of Glutamicibacter creatinolyticus strain LGCM259,isolated from an abscess of a 12-year-old mare in Italy.</title>
        <authorList>
            <person name="Santos R.G."/>
            <person name="Silva A.L."/>
            <person name="Seyffert N."/>
            <person name="Castro T.L.P."/>
            <person name="Attili A.R."/>
            <person name="Rifici C."/>
            <person name="Mazzullo G."/>
            <person name="Brenig B."/>
            <person name="Venanzi F."/>
            <person name="Azevedo V."/>
        </authorList>
    </citation>
    <scope>NUCLEOTIDE SEQUENCE [LARGE SCALE GENOMIC DNA]</scope>
    <source>
        <strain evidence="8 9">LGCM 259</strain>
    </source>
</reference>
<evidence type="ECO:0000259" key="7">
    <source>
        <dbReference type="PROSITE" id="PS51686"/>
    </source>
</evidence>
<dbReference type="GO" id="GO:0008173">
    <property type="term" value="F:RNA methyltransferase activity"/>
    <property type="evidence" value="ECO:0007669"/>
    <property type="project" value="InterPro"/>
</dbReference>
<evidence type="ECO:0000256" key="6">
    <source>
        <dbReference type="SAM" id="MobiDB-lite"/>
    </source>
</evidence>
<keyword evidence="2 5" id="KW-0808">Transferase</keyword>
<dbReference type="PRINTS" id="PR02008">
    <property type="entry name" value="RCMTFAMILY"/>
</dbReference>
<dbReference type="GO" id="GO:0001510">
    <property type="term" value="P:RNA methylation"/>
    <property type="evidence" value="ECO:0007669"/>
    <property type="project" value="InterPro"/>
</dbReference>
<dbReference type="Gene3D" id="1.10.940.10">
    <property type="entry name" value="NusB-like"/>
    <property type="match status" value="1"/>
</dbReference>
<proteinExistence type="inferred from homology"/>
<feature type="region of interest" description="Disordered" evidence="6">
    <location>
        <begin position="1"/>
        <end position="41"/>
    </location>
</feature>
<dbReference type="Pfam" id="PF01189">
    <property type="entry name" value="Methyltr_RsmB-F"/>
    <property type="match status" value="1"/>
</dbReference>
<dbReference type="InterPro" id="IPR001678">
    <property type="entry name" value="MeTrfase_RsmB-F_NOP2_dom"/>
</dbReference>
<protein>
    <submittedName>
        <fullName evidence="8">Methyltransferase B</fullName>
    </submittedName>
</protein>
<sequence>MSPSSQDSAPRRNEHGRTRNRGQRGPRQYSAAAPGQRKRSADPARLVAFKALREVSGSDAYANLVLPRLIRDHRLDKRDAAFATELAYGALRAQGFYDAVLATLVDRELGELDPAILDALRLGAHQLLAMRVPNHAALDETVSLARAQIGAGPSGLINAVLRRVSAKDAQAWKEEITATAANESQRLGLEHAHPEWIVRALRQALVTHGRPAEEITELLQADNAAPVVNLVALPGLGDLDAVLEAGAQAGPLVAGSATYQHGDVTRVPGVREGSVRVQDAGSQVVAHALAEVPLPVPGEDRYWLDMCAGPGGKAAVLGAHALQRDARLTANELAEHRARLVGKSLAGVPEDYWMVTNQDGRDYAQQQYTGDYDRIMLDAPCSGLGALRRRPEARWRKSPRDIPELTELQGQLLRAAFNAVRVGGVIGYVTCSPHQAETRLVIEDFLKSTRNARLLDTAAAVEQVLLPGAAASGHPLGEGSTVQLWPHRHGSDAMFLALLTKTA</sequence>
<dbReference type="InterPro" id="IPR035926">
    <property type="entry name" value="NusB-like_sf"/>
</dbReference>